<keyword evidence="2" id="KW-1185">Reference proteome</keyword>
<sequence length="53" mass="5962">MTSRPSRRLQGSQHDFRTLVMTSRQDNLAKSLTWIVCGLSLPLSLDENVLSSD</sequence>
<accession>A0A6H5H0T1</accession>
<name>A0A6H5H0T1_9HEMI</name>
<proteinExistence type="predicted"/>
<evidence type="ECO:0000313" key="2">
    <source>
        <dbReference type="Proteomes" id="UP000479000"/>
    </source>
</evidence>
<organism evidence="1 2">
    <name type="scientific">Nesidiocoris tenuis</name>
    <dbReference type="NCBI Taxonomy" id="355587"/>
    <lineage>
        <taxon>Eukaryota</taxon>
        <taxon>Metazoa</taxon>
        <taxon>Ecdysozoa</taxon>
        <taxon>Arthropoda</taxon>
        <taxon>Hexapoda</taxon>
        <taxon>Insecta</taxon>
        <taxon>Pterygota</taxon>
        <taxon>Neoptera</taxon>
        <taxon>Paraneoptera</taxon>
        <taxon>Hemiptera</taxon>
        <taxon>Heteroptera</taxon>
        <taxon>Panheteroptera</taxon>
        <taxon>Cimicomorpha</taxon>
        <taxon>Miridae</taxon>
        <taxon>Dicyphina</taxon>
        <taxon>Nesidiocoris</taxon>
    </lineage>
</organism>
<gene>
    <name evidence="1" type="ORF">NTEN_LOCUS14510</name>
</gene>
<dbReference type="AlphaFoldDB" id="A0A6H5H0T1"/>
<dbReference type="Proteomes" id="UP000479000">
    <property type="component" value="Unassembled WGS sequence"/>
</dbReference>
<evidence type="ECO:0000313" key="1">
    <source>
        <dbReference type="EMBL" id="CAB0009357.1"/>
    </source>
</evidence>
<protein>
    <submittedName>
        <fullName evidence="1">Uncharacterized protein</fullName>
    </submittedName>
</protein>
<reference evidence="1 2" key="1">
    <citation type="submission" date="2020-02" db="EMBL/GenBank/DDBJ databases">
        <authorList>
            <person name="Ferguson B K."/>
        </authorList>
    </citation>
    <scope>NUCLEOTIDE SEQUENCE [LARGE SCALE GENOMIC DNA]</scope>
</reference>
<feature type="non-terminal residue" evidence="1">
    <location>
        <position position="53"/>
    </location>
</feature>
<dbReference type="EMBL" id="CADCXU010021726">
    <property type="protein sequence ID" value="CAB0009357.1"/>
    <property type="molecule type" value="Genomic_DNA"/>
</dbReference>